<dbReference type="Proteomes" id="UP001195422">
    <property type="component" value="Unassembled WGS sequence"/>
</dbReference>
<keyword evidence="1" id="KW-0812">Transmembrane</keyword>
<dbReference type="RefSeq" id="WP_188949675.1">
    <property type="nucleotide sequence ID" value="NZ_BMPH01000016.1"/>
</dbReference>
<evidence type="ECO:0000313" key="3">
    <source>
        <dbReference type="Proteomes" id="UP001195422"/>
    </source>
</evidence>
<evidence type="ECO:0000313" key="2">
    <source>
        <dbReference type="EMBL" id="MBP2398144.1"/>
    </source>
</evidence>
<name>A0ABS4XNS1_GLUPR</name>
<reference evidence="2 3" key="1">
    <citation type="submission" date="2021-03" db="EMBL/GenBank/DDBJ databases">
        <title>Sequencing the genomes of 1000 actinobacteria strains.</title>
        <authorList>
            <person name="Klenk H.-P."/>
        </authorList>
    </citation>
    <scope>NUCLEOTIDE SEQUENCE [LARGE SCALE GENOMIC DNA]</scope>
    <source>
        <strain evidence="2 3">DSM 20168</strain>
    </source>
</reference>
<keyword evidence="1" id="KW-1133">Transmembrane helix</keyword>
<dbReference type="EMBL" id="JAGIOJ010000001">
    <property type="protein sequence ID" value="MBP2398144.1"/>
    <property type="molecule type" value="Genomic_DNA"/>
</dbReference>
<evidence type="ECO:0000256" key="1">
    <source>
        <dbReference type="SAM" id="Phobius"/>
    </source>
</evidence>
<keyword evidence="3" id="KW-1185">Reference proteome</keyword>
<organism evidence="2 3">
    <name type="scientific">Glutamicibacter protophormiae</name>
    <name type="common">Brevibacterium protophormiae</name>
    <dbReference type="NCBI Taxonomy" id="37930"/>
    <lineage>
        <taxon>Bacteria</taxon>
        <taxon>Bacillati</taxon>
        <taxon>Actinomycetota</taxon>
        <taxon>Actinomycetes</taxon>
        <taxon>Micrococcales</taxon>
        <taxon>Micrococcaceae</taxon>
        <taxon>Glutamicibacter</taxon>
    </lineage>
</organism>
<feature type="transmembrane region" description="Helical" evidence="1">
    <location>
        <begin position="34"/>
        <end position="53"/>
    </location>
</feature>
<protein>
    <submittedName>
        <fullName evidence="2">Membrane protein</fullName>
    </submittedName>
</protein>
<proteinExistence type="predicted"/>
<sequence length="68" mass="7147">MNKMSNATYSIIIGLAGVVFAALALFAYFSGRNALIFVGMGIFVAVTMTMTSLNARQRAAARAEGNPS</sequence>
<comment type="caution">
    <text evidence="2">The sequence shown here is derived from an EMBL/GenBank/DDBJ whole genome shotgun (WGS) entry which is preliminary data.</text>
</comment>
<feature type="transmembrane region" description="Helical" evidence="1">
    <location>
        <begin position="7"/>
        <end position="28"/>
    </location>
</feature>
<gene>
    <name evidence="2" type="ORF">JOF39_001225</name>
</gene>
<keyword evidence="1" id="KW-0472">Membrane</keyword>
<accession>A0ABS4XNS1</accession>